<feature type="domain" description="Lipid/polyisoprenoid-binding YceI-like" evidence="1">
    <location>
        <begin position="65"/>
        <end position="197"/>
    </location>
</feature>
<protein>
    <recommendedName>
        <fullName evidence="1">Lipid/polyisoprenoid-binding YceI-like domain-containing protein</fullName>
    </recommendedName>
</protein>
<evidence type="ECO:0000313" key="2">
    <source>
        <dbReference type="EMBL" id="GAA4304318.1"/>
    </source>
</evidence>
<dbReference type="InterPro" id="IPR036761">
    <property type="entry name" value="TTHA0802/YceI-like_sf"/>
</dbReference>
<name>A0ABP8FI80_9BACT</name>
<dbReference type="SUPFAM" id="SSF101874">
    <property type="entry name" value="YceI-like"/>
    <property type="match status" value="1"/>
</dbReference>
<evidence type="ECO:0000313" key="3">
    <source>
        <dbReference type="Proteomes" id="UP001501844"/>
    </source>
</evidence>
<evidence type="ECO:0000259" key="1">
    <source>
        <dbReference type="Pfam" id="PF04264"/>
    </source>
</evidence>
<organism evidence="2 3">
    <name type="scientific">Nibribacter koreensis</name>
    <dbReference type="NCBI Taxonomy" id="1084519"/>
    <lineage>
        <taxon>Bacteria</taxon>
        <taxon>Pseudomonadati</taxon>
        <taxon>Bacteroidota</taxon>
        <taxon>Cytophagia</taxon>
        <taxon>Cytophagales</taxon>
        <taxon>Hymenobacteraceae</taxon>
        <taxon>Nibribacter</taxon>
    </lineage>
</organism>
<dbReference type="Pfam" id="PF04264">
    <property type="entry name" value="YceI"/>
    <property type="match status" value="1"/>
</dbReference>
<dbReference type="InterPro" id="IPR007372">
    <property type="entry name" value="Lipid/polyisoprenoid-bd_YceI"/>
</dbReference>
<sequence>MRPTYIFLQSLFFLLLLGSIAWVPVGKPRHKNYWAVSSSSSLQVKGSTNLNKFSCEISSYDRLDTLEVTKNKDAVGLSGRLRLNLKSFDCHHPIMTKDLRKTLKTDQFPHLSITFLSLNKLPTLSQKPTPITGWVDIDLAGTRKRVEVKYQISVDAQNVVHLVGLREVNFSDFNLVPPTKMKGMVKTHQKLAISFHLKMKPLENFI</sequence>
<gene>
    <name evidence="2" type="ORF">GCM10023183_17550</name>
</gene>
<dbReference type="RefSeq" id="WP_345164748.1">
    <property type="nucleotide sequence ID" value="NZ_BAABGX010000002.1"/>
</dbReference>
<proteinExistence type="predicted"/>
<dbReference type="EMBL" id="BAABGX010000002">
    <property type="protein sequence ID" value="GAA4304318.1"/>
    <property type="molecule type" value="Genomic_DNA"/>
</dbReference>
<keyword evidence="3" id="KW-1185">Reference proteome</keyword>
<dbReference type="Gene3D" id="2.40.128.110">
    <property type="entry name" value="Lipid/polyisoprenoid-binding, YceI-like"/>
    <property type="match status" value="1"/>
</dbReference>
<accession>A0ABP8FI80</accession>
<reference evidence="3" key="1">
    <citation type="journal article" date="2019" name="Int. J. Syst. Evol. Microbiol.">
        <title>The Global Catalogue of Microorganisms (GCM) 10K type strain sequencing project: providing services to taxonomists for standard genome sequencing and annotation.</title>
        <authorList>
            <consortium name="The Broad Institute Genomics Platform"/>
            <consortium name="The Broad Institute Genome Sequencing Center for Infectious Disease"/>
            <person name="Wu L."/>
            <person name="Ma J."/>
        </authorList>
    </citation>
    <scope>NUCLEOTIDE SEQUENCE [LARGE SCALE GENOMIC DNA]</scope>
    <source>
        <strain evidence="3">JCM 17917</strain>
    </source>
</reference>
<dbReference type="Proteomes" id="UP001501844">
    <property type="component" value="Unassembled WGS sequence"/>
</dbReference>
<comment type="caution">
    <text evidence="2">The sequence shown here is derived from an EMBL/GenBank/DDBJ whole genome shotgun (WGS) entry which is preliminary data.</text>
</comment>